<organism evidence="3 4">
    <name type="scientific">Bacillus salitolerans</name>
    <dbReference type="NCBI Taxonomy" id="1437434"/>
    <lineage>
        <taxon>Bacteria</taxon>
        <taxon>Bacillati</taxon>
        <taxon>Bacillota</taxon>
        <taxon>Bacilli</taxon>
        <taxon>Bacillales</taxon>
        <taxon>Bacillaceae</taxon>
        <taxon>Bacillus</taxon>
    </lineage>
</organism>
<reference evidence="4" key="1">
    <citation type="journal article" date="2019" name="Int. J. Syst. Evol. Microbiol.">
        <title>The Global Catalogue of Microorganisms (GCM) 10K type strain sequencing project: providing services to taxonomists for standard genome sequencing and annotation.</title>
        <authorList>
            <consortium name="The Broad Institute Genomics Platform"/>
            <consortium name="The Broad Institute Genome Sequencing Center for Infectious Disease"/>
            <person name="Wu L."/>
            <person name="Ma J."/>
        </authorList>
    </citation>
    <scope>NUCLEOTIDE SEQUENCE [LARGE SCALE GENOMIC DNA]</scope>
    <source>
        <strain evidence="4">CCUG 49339</strain>
    </source>
</reference>
<evidence type="ECO:0000313" key="3">
    <source>
        <dbReference type="EMBL" id="MFD1737403.1"/>
    </source>
</evidence>
<dbReference type="InterPro" id="IPR001387">
    <property type="entry name" value="Cro/C1-type_HTH"/>
</dbReference>
<feature type="domain" description="HTH cro/C1-type" evidence="2">
    <location>
        <begin position="9"/>
        <end position="63"/>
    </location>
</feature>
<name>A0ABW4LQS1_9BACI</name>
<dbReference type="CDD" id="cd00093">
    <property type="entry name" value="HTH_XRE"/>
    <property type="match status" value="1"/>
</dbReference>
<dbReference type="Pfam" id="PF12844">
    <property type="entry name" value="HTH_19"/>
    <property type="match status" value="1"/>
</dbReference>
<accession>A0ABW4LQS1</accession>
<keyword evidence="1" id="KW-0238">DNA-binding</keyword>
<dbReference type="EMBL" id="JBHUEM010000020">
    <property type="protein sequence ID" value="MFD1737403.1"/>
    <property type="molecule type" value="Genomic_DNA"/>
</dbReference>
<dbReference type="Gene3D" id="1.10.260.40">
    <property type="entry name" value="lambda repressor-like DNA-binding domains"/>
    <property type="match status" value="1"/>
</dbReference>
<protein>
    <submittedName>
        <fullName evidence="3">Helix-turn-helix transcriptional regulator</fullName>
    </submittedName>
</protein>
<keyword evidence="4" id="KW-1185">Reference proteome</keyword>
<dbReference type="PROSITE" id="PS50943">
    <property type="entry name" value="HTH_CROC1"/>
    <property type="match status" value="1"/>
</dbReference>
<evidence type="ECO:0000259" key="2">
    <source>
        <dbReference type="PROSITE" id="PS50943"/>
    </source>
</evidence>
<evidence type="ECO:0000313" key="4">
    <source>
        <dbReference type="Proteomes" id="UP001597214"/>
    </source>
</evidence>
<dbReference type="SUPFAM" id="SSF47413">
    <property type="entry name" value="lambda repressor-like DNA-binding domains"/>
    <property type="match status" value="1"/>
</dbReference>
<proteinExistence type="predicted"/>
<dbReference type="RefSeq" id="WP_377928613.1">
    <property type="nucleotide sequence ID" value="NZ_JBHUEM010000020.1"/>
</dbReference>
<comment type="caution">
    <text evidence="3">The sequence shown here is derived from an EMBL/GenBank/DDBJ whole genome shotgun (WGS) entry which is preliminary data.</text>
</comment>
<dbReference type="PANTHER" id="PTHR46558:SF13">
    <property type="entry name" value="HTH-TYPE TRANSCRIPTIONAL REGULATOR IMMR"/>
    <property type="match status" value="1"/>
</dbReference>
<gene>
    <name evidence="3" type="ORF">ACFSCX_12645</name>
</gene>
<evidence type="ECO:0000256" key="1">
    <source>
        <dbReference type="ARBA" id="ARBA00023125"/>
    </source>
</evidence>
<dbReference type="Proteomes" id="UP001597214">
    <property type="component" value="Unassembled WGS sequence"/>
</dbReference>
<sequence length="68" mass="8133">MNKDLGNKLRSLRQSYQLTQRQVSHQLKINHNTISSYENNKFRPNLKALYRLAKFYNVPLKELLSELK</sequence>
<dbReference type="PANTHER" id="PTHR46558">
    <property type="entry name" value="TRACRIPTIONAL REGULATORY PROTEIN-RELATED-RELATED"/>
    <property type="match status" value="1"/>
</dbReference>
<dbReference type="InterPro" id="IPR010982">
    <property type="entry name" value="Lambda_DNA-bd_dom_sf"/>
</dbReference>
<dbReference type="SMART" id="SM00530">
    <property type="entry name" value="HTH_XRE"/>
    <property type="match status" value="1"/>
</dbReference>